<feature type="transmembrane region" description="Helical" evidence="6">
    <location>
        <begin position="23"/>
        <end position="45"/>
    </location>
</feature>
<evidence type="ECO:0000256" key="3">
    <source>
        <dbReference type="ARBA" id="ARBA00022692"/>
    </source>
</evidence>
<dbReference type="PANTHER" id="PTHR36115:SF9">
    <property type="entry name" value="LMO1584 PROTEIN"/>
    <property type="match status" value="1"/>
</dbReference>
<feature type="transmembrane region" description="Helical" evidence="6">
    <location>
        <begin position="78"/>
        <end position="96"/>
    </location>
</feature>
<evidence type="ECO:0000256" key="4">
    <source>
        <dbReference type="ARBA" id="ARBA00022989"/>
    </source>
</evidence>
<dbReference type="Pfam" id="PF06271">
    <property type="entry name" value="RDD"/>
    <property type="match status" value="1"/>
</dbReference>
<reference evidence="8" key="1">
    <citation type="submission" date="2023-12" db="EMBL/GenBank/DDBJ databases">
        <title>Fervidustalea candida gen. nov., sp. nov., a novel member of the family Paenibacillaceae isolated from a geothermal area.</title>
        <authorList>
            <person name="Li W.-J."/>
            <person name="Jiao J.-Y."/>
            <person name="Chen Y."/>
        </authorList>
    </citation>
    <scope>NUCLEOTIDE SEQUENCE</scope>
    <source>
        <strain evidence="8">SYSU GA230002</strain>
    </source>
</reference>
<dbReference type="InterPro" id="IPR051791">
    <property type="entry name" value="Pra-immunoreactive"/>
</dbReference>
<organism evidence="8 9">
    <name type="scientific">Ferviditalea candida</name>
    <dbReference type="NCBI Taxonomy" id="3108399"/>
    <lineage>
        <taxon>Bacteria</taxon>
        <taxon>Bacillati</taxon>
        <taxon>Bacillota</taxon>
        <taxon>Bacilli</taxon>
        <taxon>Bacillales</taxon>
        <taxon>Paenibacillaceae</taxon>
        <taxon>Ferviditalea</taxon>
    </lineage>
</organism>
<keyword evidence="5 6" id="KW-0472">Membrane</keyword>
<comment type="caution">
    <text evidence="8">The sequence shown here is derived from an EMBL/GenBank/DDBJ whole genome shotgun (WGS) entry which is preliminary data.</text>
</comment>
<evidence type="ECO:0000259" key="7">
    <source>
        <dbReference type="Pfam" id="PF06271"/>
    </source>
</evidence>
<protein>
    <submittedName>
        <fullName evidence="8">RDD family protein</fullName>
    </submittedName>
</protein>
<evidence type="ECO:0000256" key="6">
    <source>
        <dbReference type="SAM" id="Phobius"/>
    </source>
</evidence>
<sequence length="118" mass="13058">MKSPELSADPAAGVGFGPDVWRAYFTILGINVIIFLAYYVVIPVLMNGQTLAKKMVGIRIVRVNGKPLPWWTMFLREAIGKTISTLILFIGFLIALGKEKKALHDYIAGTAVVYRSDE</sequence>
<proteinExistence type="predicted"/>
<accession>A0ABU5ZNG0</accession>
<evidence type="ECO:0000313" key="9">
    <source>
        <dbReference type="Proteomes" id="UP001310386"/>
    </source>
</evidence>
<evidence type="ECO:0000313" key="8">
    <source>
        <dbReference type="EMBL" id="MEB3104033.1"/>
    </source>
</evidence>
<evidence type="ECO:0000256" key="2">
    <source>
        <dbReference type="ARBA" id="ARBA00022475"/>
    </source>
</evidence>
<evidence type="ECO:0000256" key="5">
    <source>
        <dbReference type="ARBA" id="ARBA00023136"/>
    </source>
</evidence>
<evidence type="ECO:0000256" key="1">
    <source>
        <dbReference type="ARBA" id="ARBA00004651"/>
    </source>
</evidence>
<keyword evidence="4 6" id="KW-1133">Transmembrane helix</keyword>
<gene>
    <name evidence="8" type="ORF">VF724_20685</name>
</gene>
<dbReference type="PANTHER" id="PTHR36115">
    <property type="entry name" value="PROLINE-RICH ANTIGEN HOMOLOG-RELATED"/>
    <property type="match status" value="1"/>
</dbReference>
<dbReference type="InterPro" id="IPR010432">
    <property type="entry name" value="RDD"/>
</dbReference>
<keyword evidence="3 6" id="KW-0812">Transmembrane</keyword>
<name>A0ABU5ZNG0_9BACL</name>
<comment type="subcellular location">
    <subcellularLocation>
        <location evidence="1">Cell membrane</location>
        <topology evidence="1">Multi-pass membrane protein</topology>
    </subcellularLocation>
</comment>
<dbReference type="Proteomes" id="UP001310386">
    <property type="component" value="Unassembled WGS sequence"/>
</dbReference>
<feature type="domain" description="RDD" evidence="7">
    <location>
        <begin position="18"/>
        <end position="109"/>
    </location>
</feature>
<keyword evidence="9" id="KW-1185">Reference proteome</keyword>
<dbReference type="EMBL" id="JAYJLD010000070">
    <property type="protein sequence ID" value="MEB3104033.1"/>
    <property type="molecule type" value="Genomic_DNA"/>
</dbReference>
<keyword evidence="2" id="KW-1003">Cell membrane</keyword>